<sequence length="158" mass="17247">QIIAGLPDAETAGNIVTFVFSMTLVLNGVMQPPNALPGFWIFMYHVSPLTYWVAGVAGVADVGLGGKPVNCTSNELAIFNPPSGQSCPAYIFSYATAAGGNLFNPEATTQCQYCPVSNSDQFLSFVAISYLHGWRNFGLVWAYICFRNFMAVVFYYRL</sequence>
<feature type="domain" description="ABC-2 type transporter transmembrane" evidence="6">
    <location>
        <begin position="2"/>
        <end position="57"/>
    </location>
</feature>
<evidence type="ECO:0000256" key="1">
    <source>
        <dbReference type="ARBA" id="ARBA00004141"/>
    </source>
</evidence>
<evidence type="ECO:0000256" key="2">
    <source>
        <dbReference type="ARBA" id="ARBA00022692"/>
    </source>
</evidence>
<feature type="non-terminal residue" evidence="7">
    <location>
        <position position="1"/>
    </location>
</feature>
<feature type="transmembrane region" description="Helical" evidence="5">
    <location>
        <begin position="138"/>
        <end position="156"/>
    </location>
</feature>
<dbReference type="AlphaFoldDB" id="A0A6A5WS83"/>
<organism evidence="7 8">
    <name type="scientific">Amniculicola lignicola CBS 123094</name>
    <dbReference type="NCBI Taxonomy" id="1392246"/>
    <lineage>
        <taxon>Eukaryota</taxon>
        <taxon>Fungi</taxon>
        <taxon>Dikarya</taxon>
        <taxon>Ascomycota</taxon>
        <taxon>Pezizomycotina</taxon>
        <taxon>Dothideomycetes</taxon>
        <taxon>Pleosporomycetidae</taxon>
        <taxon>Pleosporales</taxon>
        <taxon>Amniculicolaceae</taxon>
        <taxon>Amniculicola</taxon>
    </lineage>
</organism>
<dbReference type="Pfam" id="PF01061">
    <property type="entry name" value="ABC2_membrane"/>
    <property type="match status" value="1"/>
</dbReference>
<dbReference type="EMBL" id="ML977566">
    <property type="protein sequence ID" value="KAF2004723.1"/>
    <property type="molecule type" value="Genomic_DNA"/>
</dbReference>
<evidence type="ECO:0000313" key="7">
    <source>
        <dbReference type="EMBL" id="KAF2004723.1"/>
    </source>
</evidence>
<dbReference type="GO" id="GO:0140359">
    <property type="term" value="F:ABC-type transporter activity"/>
    <property type="evidence" value="ECO:0007669"/>
    <property type="project" value="InterPro"/>
</dbReference>
<evidence type="ECO:0000313" key="8">
    <source>
        <dbReference type="Proteomes" id="UP000799779"/>
    </source>
</evidence>
<keyword evidence="2 5" id="KW-0812">Transmembrane</keyword>
<dbReference type="InterPro" id="IPR013525">
    <property type="entry name" value="ABC2_TM"/>
</dbReference>
<gene>
    <name evidence="7" type="ORF">P154DRAFT_426153</name>
</gene>
<evidence type="ECO:0000256" key="5">
    <source>
        <dbReference type="SAM" id="Phobius"/>
    </source>
</evidence>
<dbReference type="OrthoDB" id="245989at2759"/>
<protein>
    <recommendedName>
        <fullName evidence="6">ABC-2 type transporter transmembrane domain-containing protein</fullName>
    </recommendedName>
</protein>
<dbReference type="Proteomes" id="UP000799779">
    <property type="component" value="Unassembled WGS sequence"/>
</dbReference>
<reference evidence="7" key="1">
    <citation type="journal article" date="2020" name="Stud. Mycol.">
        <title>101 Dothideomycetes genomes: a test case for predicting lifestyles and emergence of pathogens.</title>
        <authorList>
            <person name="Haridas S."/>
            <person name="Albert R."/>
            <person name="Binder M."/>
            <person name="Bloem J."/>
            <person name="Labutti K."/>
            <person name="Salamov A."/>
            <person name="Andreopoulos B."/>
            <person name="Baker S."/>
            <person name="Barry K."/>
            <person name="Bills G."/>
            <person name="Bluhm B."/>
            <person name="Cannon C."/>
            <person name="Castanera R."/>
            <person name="Culley D."/>
            <person name="Daum C."/>
            <person name="Ezra D."/>
            <person name="Gonzalez J."/>
            <person name="Henrissat B."/>
            <person name="Kuo A."/>
            <person name="Liang C."/>
            <person name="Lipzen A."/>
            <person name="Lutzoni F."/>
            <person name="Magnuson J."/>
            <person name="Mondo S."/>
            <person name="Nolan M."/>
            <person name="Ohm R."/>
            <person name="Pangilinan J."/>
            <person name="Park H.-J."/>
            <person name="Ramirez L."/>
            <person name="Alfaro M."/>
            <person name="Sun H."/>
            <person name="Tritt A."/>
            <person name="Yoshinaga Y."/>
            <person name="Zwiers L.-H."/>
            <person name="Turgeon B."/>
            <person name="Goodwin S."/>
            <person name="Spatafora J."/>
            <person name="Crous P."/>
            <person name="Grigoriev I."/>
        </authorList>
    </citation>
    <scope>NUCLEOTIDE SEQUENCE</scope>
    <source>
        <strain evidence="7">CBS 123094</strain>
    </source>
</reference>
<keyword evidence="3 5" id="KW-1133">Transmembrane helix</keyword>
<accession>A0A6A5WS83</accession>
<proteinExistence type="predicted"/>
<feature type="transmembrane region" description="Helical" evidence="5">
    <location>
        <begin position="41"/>
        <end position="60"/>
    </location>
</feature>
<evidence type="ECO:0000256" key="3">
    <source>
        <dbReference type="ARBA" id="ARBA00022989"/>
    </source>
</evidence>
<comment type="subcellular location">
    <subcellularLocation>
        <location evidence="1">Membrane</location>
        <topology evidence="1">Multi-pass membrane protein</topology>
    </subcellularLocation>
</comment>
<evidence type="ECO:0000259" key="6">
    <source>
        <dbReference type="Pfam" id="PF01061"/>
    </source>
</evidence>
<keyword evidence="4 5" id="KW-0472">Membrane</keyword>
<keyword evidence="8" id="KW-1185">Reference proteome</keyword>
<dbReference type="GO" id="GO:0016020">
    <property type="term" value="C:membrane"/>
    <property type="evidence" value="ECO:0007669"/>
    <property type="project" value="UniProtKB-SubCell"/>
</dbReference>
<feature type="transmembrane region" description="Helical" evidence="5">
    <location>
        <begin position="12"/>
        <end position="29"/>
    </location>
</feature>
<evidence type="ECO:0000256" key="4">
    <source>
        <dbReference type="ARBA" id="ARBA00023136"/>
    </source>
</evidence>
<name>A0A6A5WS83_9PLEO</name>